<reference evidence="3 4" key="1">
    <citation type="submission" date="2016-11" db="EMBL/GenBank/DDBJ databases">
        <authorList>
            <person name="Jaros S."/>
            <person name="Januszkiewicz K."/>
            <person name="Wedrychowicz H."/>
        </authorList>
    </citation>
    <scope>NUCLEOTIDE SEQUENCE [LARGE SCALE GENOMIC DNA]</scope>
    <source>
        <strain evidence="3 4">NF2</strain>
    </source>
</reference>
<dbReference type="AlphaFoldDB" id="A0A220MCD4"/>
<dbReference type="EMBL" id="CP018145">
    <property type="protein sequence ID" value="ASJ52529.1"/>
    <property type="molecule type" value="Genomic_DNA"/>
</dbReference>
<evidence type="ECO:0000313" key="4">
    <source>
        <dbReference type="Proteomes" id="UP000197781"/>
    </source>
</evidence>
<protein>
    <recommendedName>
        <fullName evidence="2">TACO1/YebC-like second and third domain-containing protein</fullName>
    </recommendedName>
</protein>
<dbReference type="InterPro" id="IPR029072">
    <property type="entry name" value="YebC-like"/>
</dbReference>
<evidence type="ECO:0000259" key="2">
    <source>
        <dbReference type="Pfam" id="PF01709"/>
    </source>
</evidence>
<dbReference type="InterPro" id="IPR048300">
    <property type="entry name" value="TACO1_YebC-like_2nd/3rd_dom"/>
</dbReference>
<evidence type="ECO:0000313" key="3">
    <source>
        <dbReference type="EMBL" id="ASJ52529.1"/>
    </source>
</evidence>
<dbReference type="Gene3D" id="3.30.70.980">
    <property type="match status" value="2"/>
</dbReference>
<dbReference type="SUPFAM" id="SSF75625">
    <property type="entry name" value="YebC-like"/>
    <property type="match status" value="1"/>
</dbReference>
<gene>
    <name evidence="3" type="ORF">BP422_02590</name>
</gene>
<feature type="domain" description="TACO1/YebC-like second and third" evidence="2">
    <location>
        <begin position="5"/>
        <end position="58"/>
    </location>
</feature>
<accession>A0A220MCD4</accession>
<name>A0A220MCD4_9BACL</name>
<dbReference type="InterPro" id="IPR026564">
    <property type="entry name" value="Transcrip_reg_TACO1-like_dom3"/>
</dbReference>
<dbReference type="Pfam" id="PF01709">
    <property type="entry name" value="Transcrip_reg"/>
    <property type="match status" value="1"/>
</dbReference>
<dbReference type="GO" id="GO:0003677">
    <property type="term" value="F:DNA binding"/>
    <property type="evidence" value="ECO:0007669"/>
    <property type="project" value="UniProtKB-KW"/>
</dbReference>
<dbReference type="Proteomes" id="UP000197781">
    <property type="component" value="Chromosome"/>
</dbReference>
<evidence type="ECO:0000256" key="1">
    <source>
        <dbReference type="ARBA" id="ARBA00023125"/>
    </source>
</evidence>
<dbReference type="KEGG" id="bfm:BP422_02590"/>
<keyword evidence="1" id="KW-0238">DNA-binding</keyword>
<proteinExistence type="predicted"/>
<sequence length="62" mass="7042">MYDWEALKNGGVNEFTGAELTTLPQNEVTLTEDVQVQFEKLIDALEDLDDVQQVYHNVDLGE</sequence>
<organism evidence="3 4">
    <name type="scientific">Brevibacillus formosus</name>
    <dbReference type="NCBI Taxonomy" id="54913"/>
    <lineage>
        <taxon>Bacteria</taxon>
        <taxon>Bacillati</taxon>
        <taxon>Bacillota</taxon>
        <taxon>Bacilli</taxon>
        <taxon>Bacillales</taxon>
        <taxon>Paenibacillaceae</taxon>
        <taxon>Brevibacillus</taxon>
    </lineage>
</organism>